<dbReference type="Proteomes" id="UP000027821">
    <property type="component" value="Unassembled WGS sequence"/>
</dbReference>
<evidence type="ECO:0000256" key="3">
    <source>
        <dbReference type="ARBA" id="ARBA00023186"/>
    </source>
</evidence>
<dbReference type="InterPro" id="IPR027417">
    <property type="entry name" value="P-loop_NTPase"/>
</dbReference>
<evidence type="ECO:0000256" key="2">
    <source>
        <dbReference type="ARBA" id="ARBA00022801"/>
    </source>
</evidence>
<dbReference type="STRING" id="1048983.EL17_22195"/>
<comment type="catalytic activity">
    <reaction evidence="6">
        <text>GTP + H2O = GDP + phosphate + H(+)</text>
        <dbReference type="Rhea" id="RHEA:19669"/>
        <dbReference type="ChEBI" id="CHEBI:15377"/>
        <dbReference type="ChEBI" id="CHEBI:15378"/>
        <dbReference type="ChEBI" id="CHEBI:37565"/>
        <dbReference type="ChEBI" id="CHEBI:43474"/>
        <dbReference type="ChEBI" id="CHEBI:58189"/>
    </reaction>
    <physiologicalReaction direction="left-to-right" evidence="6">
        <dbReference type="Rhea" id="RHEA:19670"/>
    </physiologicalReaction>
</comment>
<dbReference type="AlphaFoldDB" id="A0A074L3J1"/>
<dbReference type="Gene3D" id="3.30.1220.10">
    <property type="entry name" value="CobW-like, C-terminal domain"/>
    <property type="match status" value="1"/>
</dbReference>
<dbReference type="GO" id="GO:0016787">
    <property type="term" value="F:hydrolase activity"/>
    <property type="evidence" value="ECO:0007669"/>
    <property type="project" value="UniProtKB-KW"/>
</dbReference>
<dbReference type="CDD" id="cd03112">
    <property type="entry name" value="CobW-like"/>
    <property type="match status" value="1"/>
</dbReference>
<proteinExistence type="inferred from homology"/>
<dbReference type="SUPFAM" id="SSF90002">
    <property type="entry name" value="Hypothetical protein YjiA, C-terminal domain"/>
    <property type="match status" value="1"/>
</dbReference>
<dbReference type="Gene3D" id="3.40.50.300">
    <property type="entry name" value="P-loop containing nucleotide triphosphate hydrolases"/>
    <property type="match status" value="1"/>
</dbReference>
<evidence type="ECO:0000313" key="8">
    <source>
        <dbReference type="EMBL" id="KEO75739.1"/>
    </source>
</evidence>
<evidence type="ECO:0000256" key="6">
    <source>
        <dbReference type="ARBA" id="ARBA00049117"/>
    </source>
</evidence>
<evidence type="ECO:0000259" key="7">
    <source>
        <dbReference type="SMART" id="SM00833"/>
    </source>
</evidence>
<reference evidence="8 9" key="1">
    <citation type="submission" date="2014-04" db="EMBL/GenBank/DDBJ databases">
        <title>Characterization and application of a salt tolerant electro-active bacterium.</title>
        <authorList>
            <person name="Yang L."/>
            <person name="Wei S."/>
            <person name="Tay Q.X.M."/>
        </authorList>
    </citation>
    <scope>NUCLEOTIDE SEQUENCE [LARGE SCALE GENOMIC DNA]</scope>
    <source>
        <strain evidence="8 9">LY1</strain>
    </source>
</reference>
<dbReference type="GO" id="GO:0000166">
    <property type="term" value="F:nucleotide binding"/>
    <property type="evidence" value="ECO:0007669"/>
    <property type="project" value="UniProtKB-KW"/>
</dbReference>
<dbReference type="SMART" id="SM00833">
    <property type="entry name" value="CobW_C"/>
    <property type="match status" value="1"/>
</dbReference>
<dbReference type="InterPro" id="IPR036627">
    <property type="entry name" value="CobW-likC_sf"/>
</dbReference>
<organism evidence="8 9">
    <name type="scientific">Anditalea andensis</name>
    <dbReference type="NCBI Taxonomy" id="1048983"/>
    <lineage>
        <taxon>Bacteria</taxon>
        <taxon>Pseudomonadati</taxon>
        <taxon>Bacteroidota</taxon>
        <taxon>Cytophagia</taxon>
        <taxon>Cytophagales</taxon>
        <taxon>Cytophagaceae</taxon>
        <taxon>Anditalea</taxon>
    </lineage>
</organism>
<evidence type="ECO:0000256" key="5">
    <source>
        <dbReference type="ARBA" id="ARBA00045658"/>
    </source>
</evidence>
<dbReference type="GO" id="GO:0005737">
    <property type="term" value="C:cytoplasm"/>
    <property type="evidence" value="ECO:0007669"/>
    <property type="project" value="TreeGrafter"/>
</dbReference>
<sequence length="320" mass="36658">MIMDRDRIKIFLITGFLGSGKTTFLNVLLDHYKAEKNFVIENEYGKESIDAVLVKKNYNQLFEMNNGCLCCVLDDELLSVLEELISHPEAPDNLFIEASGVADTGILASVFKRDDIQKFFELKKIITIVDAENIEDRFNEVVEAERQVSAAELLIINKMDLINLRYADILTNRLKTINPFATIVTATQASIELGILNDPPSRNFTDHINSDLPHTSHLKSILMTFDYPFDMQKLYSILTVSLFLHYHQIYRIKGFVNLDKEDGKFLIQSTGKKLSITKEGEWPEDEPVQSKIVVIGKNIERISLERMFNKAYPNKSYSTY</sequence>
<dbReference type="Pfam" id="PF07683">
    <property type="entry name" value="CobW_C"/>
    <property type="match status" value="1"/>
</dbReference>
<dbReference type="SUPFAM" id="SSF52540">
    <property type="entry name" value="P-loop containing nucleoside triphosphate hydrolases"/>
    <property type="match status" value="1"/>
</dbReference>
<dbReference type="eggNOG" id="COG0523">
    <property type="taxonomic scope" value="Bacteria"/>
</dbReference>
<comment type="caution">
    <text evidence="8">The sequence shown here is derived from an EMBL/GenBank/DDBJ whole genome shotgun (WGS) entry which is preliminary data.</text>
</comment>
<dbReference type="InterPro" id="IPR003495">
    <property type="entry name" value="CobW/HypB/UreG_nucleotide-bd"/>
</dbReference>
<keyword evidence="2" id="KW-0378">Hydrolase</keyword>
<keyword evidence="1" id="KW-0547">Nucleotide-binding</keyword>
<dbReference type="PANTHER" id="PTHR13748">
    <property type="entry name" value="COBW-RELATED"/>
    <property type="match status" value="1"/>
</dbReference>
<dbReference type="EMBL" id="JMIH01000004">
    <property type="protein sequence ID" value="KEO75739.1"/>
    <property type="molecule type" value="Genomic_DNA"/>
</dbReference>
<keyword evidence="3" id="KW-0143">Chaperone</keyword>
<gene>
    <name evidence="8" type="ORF">EL17_22195</name>
</gene>
<accession>A0A074L3J1</accession>
<dbReference type="InterPro" id="IPR011629">
    <property type="entry name" value="CobW-like_C"/>
</dbReference>
<evidence type="ECO:0000256" key="4">
    <source>
        <dbReference type="ARBA" id="ARBA00034320"/>
    </source>
</evidence>
<dbReference type="InterPro" id="IPR051316">
    <property type="entry name" value="Zinc-reg_GTPase_activator"/>
</dbReference>
<evidence type="ECO:0000256" key="1">
    <source>
        <dbReference type="ARBA" id="ARBA00022741"/>
    </source>
</evidence>
<feature type="domain" description="CobW C-terminal" evidence="7">
    <location>
        <begin position="218"/>
        <end position="312"/>
    </location>
</feature>
<dbReference type="Pfam" id="PF02492">
    <property type="entry name" value="cobW"/>
    <property type="match status" value="1"/>
</dbReference>
<keyword evidence="9" id="KW-1185">Reference proteome</keyword>
<comment type="function">
    <text evidence="5">Zinc chaperone that directly transfers zinc cofactor to target proteins, thereby activating them. Zinc is transferred from the CXCC motif in the GTPase domain to the zinc binding site in target proteins in a process requiring GTP hydrolysis.</text>
</comment>
<dbReference type="PANTHER" id="PTHR13748:SF62">
    <property type="entry name" value="COBW DOMAIN-CONTAINING PROTEIN"/>
    <property type="match status" value="1"/>
</dbReference>
<name>A0A074L3J1_9BACT</name>
<evidence type="ECO:0000313" key="9">
    <source>
        <dbReference type="Proteomes" id="UP000027821"/>
    </source>
</evidence>
<comment type="similarity">
    <text evidence="4">Belongs to the SIMIBI class G3E GTPase family. ZNG1 subfamily.</text>
</comment>
<protein>
    <recommendedName>
        <fullName evidence="7">CobW C-terminal domain-containing protein</fullName>
    </recommendedName>
</protein>
<dbReference type="OrthoDB" id="9808822at2"/>